<gene>
    <name evidence="1" type="ORF">LCGC14_1704480</name>
</gene>
<evidence type="ECO:0000313" key="1">
    <source>
        <dbReference type="EMBL" id="KKM14606.1"/>
    </source>
</evidence>
<reference evidence="1" key="1">
    <citation type="journal article" date="2015" name="Nature">
        <title>Complex archaea that bridge the gap between prokaryotes and eukaryotes.</title>
        <authorList>
            <person name="Spang A."/>
            <person name="Saw J.H."/>
            <person name="Jorgensen S.L."/>
            <person name="Zaremba-Niedzwiedzka K."/>
            <person name="Martijn J."/>
            <person name="Lind A.E."/>
            <person name="van Eijk R."/>
            <person name="Schleper C."/>
            <person name="Guy L."/>
            <person name="Ettema T.J."/>
        </authorList>
    </citation>
    <scope>NUCLEOTIDE SEQUENCE</scope>
</reference>
<protein>
    <submittedName>
        <fullName evidence="1">Uncharacterized protein</fullName>
    </submittedName>
</protein>
<accession>A0A0F9HGP8</accession>
<dbReference type="AlphaFoldDB" id="A0A0F9HGP8"/>
<comment type="caution">
    <text evidence="1">The sequence shown here is derived from an EMBL/GenBank/DDBJ whole genome shotgun (WGS) entry which is preliminary data.</text>
</comment>
<organism evidence="1">
    <name type="scientific">marine sediment metagenome</name>
    <dbReference type="NCBI Taxonomy" id="412755"/>
    <lineage>
        <taxon>unclassified sequences</taxon>
        <taxon>metagenomes</taxon>
        <taxon>ecological metagenomes</taxon>
    </lineage>
</organism>
<dbReference type="EMBL" id="LAZR01015108">
    <property type="protein sequence ID" value="KKM14606.1"/>
    <property type="molecule type" value="Genomic_DNA"/>
</dbReference>
<name>A0A0F9HGP8_9ZZZZ</name>
<sequence length="95" mass="10259">ALMERARTPTLGTEATIFHPAFQGKIYPKNVAGEIQRYWDDVGFGALNKAATISGEMRTLVAAADFSAMFIQGLPGIALHPKRGGGLLLCRLSHF</sequence>
<feature type="non-terminal residue" evidence="1">
    <location>
        <position position="1"/>
    </location>
</feature>
<proteinExistence type="predicted"/>